<feature type="transmembrane region" description="Helical" evidence="1">
    <location>
        <begin position="223"/>
        <end position="243"/>
    </location>
</feature>
<feature type="transmembrane region" description="Helical" evidence="1">
    <location>
        <begin position="149"/>
        <end position="165"/>
    </location>
</feature>
<organism evidence="2 3">
    <name type="scientific">Diaphorobacter aerolatus</name>
    <dbReference type="NCBI Taxonomy" id="1288495"/>
    <lineage>
        <taxon>Bacteria</taxon>
        <taxon>Pseudomonadati</taxon>
        <taxon>Pseudomonadota</taxon>
        <taxon>Betaproteobacteria</taxon>
        <taxon>Burkholderiales</taxon>
        <taxon>Comamonadaceae</taxon>
        <taxon>Diaphorobacter</taxon>
    </lineage>
</organism>
<keyword evidence="1" id="KW-0472">Membrane</keyword>
<protein>
    <recommendedName>
        <fullName evidence="4">Glycosyltransferase family 39 protein</fullName>
    </recommendedName>
</protein>
<reference evidence="2 3" key="1">
    <citation type="submission" date="2020-08" db="EMBL/GenBank/DDBJ databases">
        <title>Genome sequence of Diaphorobacter aerolatus KACC 16536T.</title>
        <authorList>
            <person name="Hyun D.-W."/>
            <person name="Bae J.-W."/>
        </authorList>
    </citation>
    <scope>NUCLEOTIDE SEQUENCE [LARGE SCALE GENOMIC DNA]</scope>
    <source>
        <strain evidence="2 3">KACC 16536</strain>
    </source>
</reference>
<evidence type="ECO:0000313" key="2">
    <source>
        <dbReference type="EMBL" id="QNP49869.1"/>
    </source>
</evidence>
<dbReference type="Proteomes" id="UP000516028">
    <property type="component" value="Chromosome"/>
</dbReference>
<sequence>MSSKSLPSEFLPLAFKYFGFSCLLFLAVLFLKYLAIESTQNFTSDEAVLNMLGREIYQHGSVFPRNWITANGDLMLPSGTLIIAALLNFFPNNFEMHAFVSILLTAVFLFSIHYALRTYARQSYFLPMAIFASGVSFKYTQMVLLQTTYFWWITAFFLTISVFANHRFSRPGFGAQILVALMSACVSLSNPGRAMLMYVLPALAFVSVFHFPERISVVSLKPIVWRICPITSGWLIAAAIYYISRRLGWWDTVDHASALQLAGPNQIFSNLAILLNGWMNYLGVDALAFGGTVLSGFYLAMCAAFVVLFSAAAIVWWLCAGSRDTGHFDFYRAMAAAFLAAFVPVLVLYVFFVPLAVNEWTTRYFTTPITILFFVSAICIQNWISVKCSYHIVVTVMVLVSICWLSHIRYQVQSANYRAETNLIRVARDIQALNIAKGYSTYWNASSLTVLTSETVKVRPLNVAVDALHPYPVMVSRDWYKDESVQSFLLLTNAEETTLAQVIENQFGRPQRTLSSNGYIILIYDYDLARNMQWS</sequence>
<feature type="transmembrane region" description="Helical" evidence="1">
    <location>
        <begin position="172"/>
        <end position="189"/>
    </location>
</feature>
<dbReference type="KEGG" id="daer:H9K75_08285"/>
<accession>A0A7H0GNK3</accession>
<evidence type="ECO:0008006" key="4">
    <source>
        <dbReference type="Google" id="ProtNLM"/>
    </source>
</evidence>
<feature type="transmembrane region" description="Helical" evidence="1">
    <location>
        <begin position="96"/>
        <end position="116"/>
    </location>
</feature>
<feature type="transmembrane region" description="Helical" evidence="1">
    <location>
        <begin position="15"/>
        <end position="35"/>
    </location>
</feature>
<feature type="transmembrane region" description="Helical" evidence="1">
    <location>
        <begin position="390"/>
        <end position="408"/>
    </location>
</feature>
<feature type="transmembrane region" description="Helical" evidence="1">
    <location>
        <begin position="364"/>
        <end position="384"/>
    </location>
</feature>
<gene>
    <name evidence="2" type="ORF">H9K75_08285</name>
</gene>
<keyword evidence="1" id="KW-0812">Transmembrane</keyword>
<proteinExistence type="predicted"/>
<keyword evidence="3" id="KW-1185">Reference proteome</keyword>
<feature type="transmembrane region" description="Helical" evidence="1">
    <location>
        <begin position="267"/>
        <end position="284"/>
    </location>
</feature>
<feature type="transmembrane region" description="Helical" evidence="1">
    <location>
        <begin position="195"/>
        <end position="211"/>
    </location>
</feature>
<name>A0A7H0GNK3_9BURK</name>
<evidence type="ECO:0000256" key="1">
    <source>
        <dbReference type="SAM" id="Phobius"/>
    </source>
</evidence>
<keyword evidence="1" id="KW-1133">Transmembrane helix</keyword>
<dbReference type="AlphaFoldDB" id="A0A7H0GNK3"/>
<feature type="transmembrane region" description="Helical" evidence="1">
    <location>
        <begin position="330"/>
        <end position="352"/>
    </location>
</feature>
<dbReference type="RefSeq" id="WP_187725409.1">
    <property type="nucleotide sequence ID" value="NZ_CP060783.1"/>
</dbReference>
<feature type="transmembrane region" description="Helical" evidence="1">
    <location>
        <begin position="74"/>
        <end position="90"/>
    </location>
</feature>
<feature type="transmembrane region" description="Helical" evidence="1">
    <location>
        <begin position="296"/>
        <end position="318"/>
    </location>
</feature>
<dbReference type="EMBL" id="CP060783">
    <property type="protein sequence ID" value="QNP49869.1"/>
    <property type="molecule type" value="Genomic_DNA"/>
</dbReference>
<evidence type="ECO:0000313" key="3">
    <source>
        <dbReference type="Proteomes" id="UP000516028"/>
    </source>
</evidence>